<dbReference type="Proteomes" id="UP000050525">
    <property type="component" value="Unassembled WGS sequence"/>
</dbReference>
<accession>A0A151PEI7</accession>
<evidence type="ECO:0000313" key="4">
    <source>
        <dbReference type="Proteomes" id="UP000050525"/>
    </source>
</evidence>
<feature type="transmembrane region" description="Helical" evidence="2">
    <location>
        <begin position="57"/>
        <end position="78"/>
    </location>
</feature>
<sequence>MKAGKQEKYVLLNDDSDTEEFDKSKVAVMHHSQAGKTQLHSNKKFPLHFHPQRFCQVFFIIILLTSQVVLSLFVLKLYHDVETIKLKQVTTWKDAPLSNFAAEQKDVEANSRGKSKLLNQQTDELKPSTSIPEAKDPKKDFSIAEAISLRQRVDAIEMGIKSLEMIDSQNPEGMKSVQSQQNENSPKEETQVFSGKPADYLIRGNRISARKHSGCIYMRC</sequence>
<dbReference type="AlphaFoldDB" id="A0A151PEI7"/>
<keyword evidence="2" id="KW-0472">Membrane</keyword>
<proteinExistence type="predicted"/>
<protein>
    <submittedName>
        <fullName evidence="3">Uncharacterized protein</fullName>
    </submittedName>
</protein>
<feature type="region of interest" description="Disordered" evidence="1">
    <location>
        <begin position="171"/>
        <end position="195"/>
    </location>
</feature>
<keyword evidence="2" id="KW-0812">Transmembrane</keyword>
<name>A0A151PEI7_ALLMI</name>
<keyword evidence="2" id="KW-1133">Transmembrane helix</keyword>
<evidence type="ECO:0000256" key="1">
    <source>
        <dbReference type="SAM" id="MobiDB-lite"/>
    </source>
</evidence>
<feature type="region of interest" description="Disordered" evidence="1">
    <location>
        <begin position="105"/>
        <end position="136"/>
    </location>
</feature>
<reference evidence="3 4" key="1">
    <citation type="journal article" date="2012" name="Genome Biol.">
        <title>Sequencing three crocodilian genomes to illuminate the evolution of archosaurs and amniotes.</title>
        <authorList>
            <person name="St John J.A."/>
            <person name="Braun E.L."/>
            <person name="Isberg S.R."/>
            <person name="Miles L.G."/>
            <person name="Chong A.Y."/>
            <person name="Gongora J."/>
            <person name="Dalzell P."/>
            <person name="Moran C."/>
            <person name="Bed'hom B."/>
            <person name="Abzhanov A."/>
            <person name="Burgess S.C."/>
            <person name="Cooksey A.M."/>
            <person name="Castoe T.A."/>
            <person name="Crawford N.G."/>
            <person name="Densmore L.D."/>
            <person name="Drew J.C."/>
            <person name="Edwards S.V."/>
            <person name="Faircloth B.C."/>
            <person name="Fujita M.K."/>
            <person name="Greenwold M.J."/>
            <person name="Hoffmann F.G."/>
            <person name="Howard J.M."/>
            <person name="Iguchi T."/>
            <person name="Janes D.E."/>
            <person name="Khan S.Y."/>
            <person name="Kohno S."/>
            <person name="de Koning A.J."/>
            <person name="Lance S.L."/>
            <person name="McCarthy F.M."/>
            <person name="McCormack J.E."/>
            <person name="Merchant M.E."/>
            <person name="Peterson D.G."/>
            <person name="Pollock D.D."/>
            <person name="Pourmand N."/>
            <person name="Raney B.J."/>
            <person name="Roessler K.A."/>
            <person name="Sanford J.R."/>
            <person name="Sawyer R.H."/>
            <person name="Schmidt C.J."/>
            <person name="Triplett E.W."/>
            <person name="Tuberville T.D."/>
            <person name="Venegas-Anaya M."/>
            <person name="Howard J.T."/>
            <person name="Jarvis E.D."/>
            <person name="Guillette L.J.Jr."/>
            <person name="Glenn T.C."/>
            <person name="Green R.E."/>
            <person name="Ray D.A."/>
        </authorList>
    </citation>
    <scope>NUCLEOTIDE SEQUENCE [LARGE SCALE GENOMIC DNA]</scope>
    <source>
        <strain evidence="3">KSC_2009_1</strain>
    </source>
</reference>
<keyword evidence="4" id="KW-1185">Reference proteome</keyword>
<comment type="caution">
    <text evidence="3">The sequence shown here is derived from an EMBL/GenBank/DDBJ whole genome shotgun (WGS) entry which is preliminary data.</text>
</comment>
<dbReference type="EMBL" id="AKHW03000422">
    <property type="protein sequence ID" value="KYO47448.1"/>
    <property type="molecule type" value="Genomic_DNA"/>
</dbReference>
<evidence type="ECO:0000313" key="3">
    <source>
        <dbReference type="EMBL" id="KYO47448.1"/>
    </source>
</evidence>
<feature type="compositionally biased region" description="Polar residues" evidence="1">
    <location>
        <begin position="117"/>
        <end position="131"/>
    </location>
</feature>
<gene>
    <name evidence="3" type="ORF">Y1Q_0001242</name>
</gene>
<organism evidence="3 4">
    <name type="scientific">Alligator mississippiensis</name>
    <name type="common">American alligator</name>
    <dbReference type="NCBI Taxonomy" id="8496"/>
    <lineage>
        <taxon>Eukaryota</taxon>
        <taxon>Metazoa</taxon>
        <taxon>Chordata</taxon>
        <taxon>Craniata</taxon>
        <taxon>Vertebrata</taxon>
        <taxon>Euteleostomi</taxon>
        <taxon>Archelosauria</taxon>
        <taxon>Archosauria</taxon>
        <taxon>Crocodylia</taxon>
        <taxon>Alligatoridae</taxon>
        <taxon>Alligatorinae</taxon>
        <taxon>Alligator</taxon>
    </lineage>
</organism>
<feature type="compositionally biased region" description="Polar residues" evidence="1">
    <location>
        <begin position="171"/>
        <end position="184"/>
    </location>
</feature>
<evidence type="ECO:0000256" key="2">
    <source>
        <dbReference type="SAM" id="Phobius"/>
    </source>
</evidence>